<accession>A0A0L6VBY8</accession>
<dbReference type="EMBL" id="LAVV01006958">
    <property type="protein sequence ID" value="KNZ57645.1"/>
    <property type="molecule type" value="Genomic_DNA"/>
</dbReference>
<protein>
    <submittedName>
        <fullName evidence="1">Uncharacterized protein</fullName>
    </submittedName>
</protein>
<gene>
    <name evidence="1" type="ORF">VP01_2109g1</name>
</gene>
<reference evidence="1 2" key="1">
    <citation type="submission" date="2015-08" db="EMBL/GenBank/DDBJ databases">
        <title>Next Generation Sequencing and Analysis of the Genome of Puccinia sorghi L Schw, the Causal Agent of Maize Common Rust.</title>
        <authorList>
            <person name="Rochi L."/>
            <person name="Burguener G."/>
            <person name="Darino M."/>
            <person name="Turjanski A."/>
            <person name="Kreff E."/>
            <person name="Dieguez M.J."/>
            <person name="Sacco F."/>
        </authorList>
    </citation>
    <scope>NUCLEOTIDE SEQUENCE [LARGE SCALE GENOMIC DNA]</scope>
    <source>
        <strain evidence="1 2">RO10H11247</strain>
    </source>
</reference>
<proteinExistence type="predicted"/>
<evidence type="ECO:0000313" key="1">
    <source>
        <dbReference type="EMBL" id="KNZ57645.1"/>
    </source>
</evidence>
<comment type="caution">
    <text evidence="1">The sequence shown here is derived from an EMBL/GenBank/DDBJ whole genome shotgun (WGS) entry which is preliminary data.</text>
</comment>
<keyword evidence="2" id="KW-1185">Reference proteome</keyword>
<sequence length="58" mass="6532">MILGVFCSSLPTTKFSHNNQDNTSTGISPFKENYGFNLSYGRVPLNNVFQWSKNTSKN</sequence>
<dbReference type="Proteomes" id="UP000037035">
    <property type="component" value="Unassembled WGS sequence"/>
</dbReference>
<dbReference type="AlphaFoldDB" id="A0A0L6VBY8"/>
<evidence type="ECO:0000313" key="2">
    <source>
        <dbReference type="Proteomes" id="UP000037035"/>
    </source>
</evidence>
<dbReference type="OrthoDB" id="2273864at2759"/>
<name>A0A0L6VBY8_9BASI</name>
<dbReference type="VEuPathDB" id="FungiDB:VP01_2109g1"/>
<organism evidence="1 2">
    <name type="scientific">Puccinia sorghi</name>
    <dbReference type="NCBI Taxonomy" id="27349"/>
    <lineage>
        <taxon>Eukaryota</taxon>
        <taxon>Fungi</taxon>
        <taxon>Dikarya</taxon>
        <taxon>Basidiomycota</taxon>
        <taxon>Pucciniomycotina</taxon>
        <taxon>Pucciniomycetes</taxon>
        <taxon>Pucciniales</taxon>
        <taxon>Pucciniaceae</taxon>
        <taxon>Puccinia</taxon>
    </lineage>
</organism>